<gene>
    <name evidence="6" type="ORF">FJ651_01285</name>
</gene>
<evidence type="ECO:0000256" key="1">
    <source>
        <dbReference type="ARBA" id="ARBA00009865"/>
    </source>
</evidence>
<keyword evidence="7" id="KW-1185">Reference proteome</keyword>
<keyword evidence="3 4" id="KW-0326">Glycosidase</keyword>
<feature type="chain" id="PRO_5021485203" evidence="5">
    <location>
        <begin position="23"/>
        <end position="383"/>
    </location>
</feature>
<organism evidence="6 7">
    <name type="scientific">Paucihalobacter ruber</name>
    <dbReference type="NCBI Taxonomy" id="2567861"/>
    <lineage>
        <taxon>Bacteria</taxon>
        <taxon>Pseudomonadati</taxon>
        <taxon>Bacteroidota</taxon>
        <taxon>Flavobacteriia</taxon>
        <taxon>Flavobacteriales</taxon>
        <taxon>Flavobacteriaceae</taxon>
        <taxon>Paucihalobacter</taxon>
    </lineage>
</organism>
<keyword evidence="2 4" id="KW-0378">Hydrolase</keyword>
<dbReference type="Proteomes" id="UP000317332">
    <property type="component" value="Unassembled WGS sequence"/>
</dbReference>
<dbReference type="Pfam" id="PF04616">
    <property type="entry name" value="Glyco_hydro_43"/>
    <property type="match status" value="1"/>
</dbReference>
<dbReference type="EMBL" id="VHIQ01000001">
    <property type="protein sequence ID" value="TPV36009.1"/>
    <property type="molecule type" value="Genomic_DNA"/>
</dbReference>
<dbReference type="InterPro" id="IPR023296">
    <property type="entry name" value="Glyco_hydro_beta-prop_sf"/>
</dbReference>
<protein>
    <submittedName>
        <fullName evidence="6">Beta-glucanase</fullName>
    </submittedName>
</protein>
<dbReference type="GO" id="GO:0004553">
    <property type="term" value="F:hydrolase activity, hydrolyzing O-glycosyl compounds"/>
    <property type="evidence" value="ECO:0007669"/>
    <property type="project" value="InterPro"/>
</dbReference>
<evidence type="ECO:0000256" key="3">
    <source>
        <dbReference type="ARBA" id="ARBA00023295"/>
    </source>
</evidence>
<evidence type="ECO:0000256" key="2">
    <source>
        <dbReference type="ARBA" id="ARBA00022801"/>
    </source>
</evidence>
<comment type="similarity">
    <text evidence="1 4">Belongs to the glycosyl hydrolase 43 family.</text>
</comment>
<sequence>MIQFGCNRLLVAILFIALFACNSDNSKYNAFTPGELWLDDTNEHINAHGGGFLYHNDTYYWFGEHKGSGKDGSRAFVGVRVYSSKDLYNWKNEGVALQVVKDTLSKLQEGCTIERPKVIYNETTNKFVMWFHHELKGEKYKAALTGVAVSDHITGPYQYIDSFRIHAGVLPLNMSQEEFDSIPEINENQKLTKQIRIDQAKSGELFKRDFYGGQMSRDMTVYVDDDGTAYHITASEENQTMLISKLSDDYLSLSGEYIRILPGERNEAPAILKKNEKYYMFTSDLTGWDPNPARLSVADAIMGEWALLGNPCVGTEEQVNTTFWSQSTYIIPVQGKKDAFIFTADRWKPENHIDGRYIWLPVKFKNNIPYLEWADRWDLSVFD</sequence>
<reference evidence="6 7" key="1">
    <citation type="submission" date="2019-06" db="EMBL/GenBank/DDBJ databases">
        <title>Flavobacteriaceae Paucihalobacterium erythroidium CWB-1, complete genome.</title>
        <authorList>
            <person name="Wu S."/>
        </authorList>
    </citation>
    <scope>NUCLEOTIDE SEQUENCE [LARGE SCALE GENOMIC DNA]</scope>
    <source>
        <strain evidence="6 7">CWB-1</strain>
    </source>
</reference>
<accession>A0A506PQY0</accession>
<dbReference type="PANTHER" id="PTHR22925:SF3">
    <property type="entry name" value="GLYCOSYL HYDROLASE FAMILY PROTEIN 43"/>
    <property type="match status" value="1"/>
</dbReference>
<proteinExistence type="inferred from homology"/>
<dbReference type="CDD" id="cd18825">
    <property type="entry name" value="GH43_CtGH43-like"/>
    <property type="match status" value="1"/>
</dbReference>
<dbReference type="PANTHER" id="PTHR22925">
    <property type="entry name" value="GLYCOSYL HYDROLASE 43 FAMILY MEMBER"/>
    <property type="match status" value="1"/>
</dbReference>
<name>A0A506PQY0_9FLAO</name>
<evidence type="ECO:0000256" key="5">
    <source>
        <dbReference type="SAM" id="SignalP"/>
    </source>
</evidence>
<dbReference type="Gene3D" id="2.115.10.20">
    <property type="entry name" value="Glycosyl hydrolase domain, family 43"/>
    <property type="match status" value="1"/>
</dbReference>
<keyword evidence="5" id="KW-0732">Signal</keyword>
<dbReference type="GO" id="GO:0005975">
    <property type="term" value="P:carbohydrate metabolic process"/>
    <property type="evidence" value="ECO:0007669"/>
    <property type="project" value="InterPro"/>
</dbReference>
<dbReference type="AlphaFoldDB" id="A0A506PQY0"/>
<evidence type="ECO:0000313" key="7">
    <source>
        <dbReference type="Proteomes" id="UP000317332"/>
    </source>
</evidence>
<dbReference type="SUPFAM" id="SSF75005">
    <property type="entry name" value="Arabinanase/levansucrase/invertase"/>
    <property type="match status" value="1"/>
</dbReference>
<evidence type="ECO:0000313" key="6">
    <source>
        <dbReference type="EMBL" id="TPV36009.1"/>
    </source>
</evidence>
<dbReference type="InterPro" id="IPR006710">
    <property type="entry name" value="Glyco_hydro_43"/>
</dbReference>
<evidence type="ECO:0000256" key="4">
    <source>
        <dbReference type="RuleBase" id="RU361187"/>
    </source>
</evidence>
<feature type="signal peptide" evidence="5">
    <location>
        <begin position="1"/>
        <end position="22"/>
    </location>
</feature>
<dbReference type="OrthoDB" id="273314at2"/>
<comment type="caution">
    <text evidence="6">The sequence shown here is derived from an EMBL/GenBank/DDBJ whole genome shotgun (WGS) entry which is preliminary data.</text>
</comment>